<accession>A0A1E3P5X6</accession>
<proteinExistence type="predicted"/>
<name>A0A1E3P5X6_WICAA</name>
<dbReference type="AlphaFoldDB" id="A0A1E3P5X6"/>
<feature type="region of interest" description="Disordered" evidence="1">
    <location>
        <begin position="120"/>
        <end position="139"/>
    </location>
</feature>
<protein>
    <submittedName>
        <fullName evidence="2">Uncharacterized protein</fullName>
    </submittedName>
</protein>
<reference evidence="2 3" key="1">
    <citation type="journal article" date="2016" name="Proc. Natl. Acad. Sci. U.S.A.">
        <title>Comparative genomics of biotechnologically important yeasts.</title>
        <authorList>
            <person name="Riley R."/>
            <person name="Haridas S."/>
            <person name="Wolfe K.H."/>
            <person name="Lopes M.R."/>
            <person name="Hittinger C.T."/>
            <person name="Goeker M."/>
            <person name="Salamov A.A."/>
            <person name="Wisecaver J.H."/>
            <person name="Long T.M."/>
            <person name="Calvey C.H."/>
            <person name="Aerts A.L."/>
            <person name="Barry K.W."/>
            <person name="Choi C."/>
            <person name="Clum A."/>
            <person name="Coughlan A.Y."/>
            <person name="Deshpande S."/>
            <person name="Douglass A.P."/>
            <person name="Hanson S.J."/>
            <person name="Klenk H.-P."/>
            <person name="LaButti K.M."/>
            <person name="Lapidus A."/>
            <person name="Lindquist E.A."/>
            <person name="Lipzen A.M."/>
            <person name="Meier-Kolthoff J.P."/>
            <person name="Ohm R.A."/>
            <person name="Otillar R.P."/>
            <person name="Pangilinan J.L."/>
            <person name="Peng Y."/>
            <person name="Rokas A."/>
            <person name="Rosa C.A."/>
            <person name="Scheuner C."/>
            <person name="Sibirny A.A."/>
            <person name="Slot J.C."/>
            <person name="Stielow J.B."/>
            <person name="Sun H."/>
            <person name="Kurtzman C.P."/>
            <person name="Blackwell M."/>
            <person name="Grigoriev I.V."/>
            <person name="Jeffries T.W."/>
        </authorList>
    </citation>
    <scope>NUCLEOTIDE SEQUENCE [LARGE SCALE GENOMIC DNA]</scope>
    <source>
        <strain evidence="3">ATCC 58044 / CBS 1984 / NCYC 433 / NRRL Y-366-8</strain>
    </source>
</reference>
<dbReference type="RefSeq" id="XP_019039887.1">
    <property type="nucleotide sequence ID" value="XM_019184543.1"/>
</dbReference>
<keyword evidence="3" id="KW-1185">Reference proteome</keyword>
<dbReference type="EMBL" id="KV454209">
    <property type="protein sequence ID" value="ODQ60680.1"/>
    <property type="molecule type" value="Genomic_DNA"/>
</dbReference>
<dbReference type="GeneID" id="30201789"/>
<evidence type="ECO:0000313" key="2">
    <source>
        <dbReference type="EMBL" id="ODQ60680.1"/>
    </source>
</evidence>
<gene>
    <name evidence="2" type="ORF">WICANDRAFT_77359</name>
</gene>
<dbReference type="Proteomes" id="UP000094112">
    <property type="component" value="Unassembled WGS sequence"/>
</dbReference>
<sequence length="164" mass="18583">MNNSNNNKNNGDIQIDKQRINLLLTINTLLLHKFTQNHDQNLLKRLHANLTCIGELSEKFNNGGVATKHVFPTILSPPNDVPELADLYVKLQQLFPEGVQIIQKRTLLLRQEQLKRQFAAQGQQQPGIQGMQGQQPQNIQQLQQQPVMFNQNAGPQQGAGQSFW</sequence>
<feature type="compositionally biased region" description="Low complexity" evidence="1">
    <location>
        <begin position="121"/>
        <end position="139"/>
    </location>
</feature>
<dbReference type="OrthoDB" id="2530523at2759"/>
<evidence type="ECO:0000256" key="1">
    <source>
        <dbReference type="SAM" id="MobiDB-lite"/>
    </source>
</evidence>
<dbReference type="STRING" id="683960.A0A1E3P5X6"/>
<evidence type="ECO:0000313" key="3">
    <source>
        <dbReference type="Proteomes" id="UP000094112"/>
    </source>
</evidence>
<organism evidence="2 3">
    <name type="scientific">Wickerhamomyces anomalus (strain ATCC 58044 / CBS 1984 / NCYC 433 / NRRL Y-366-8)</name>
    <name type="common">Yeast</name>
    <name type="synonym">Hansenula anomala</name>
    <dbReference type="NCBI Taxonomy" id="683960"/>
    <lineage>
        <taxon>Eukaryota</taxon>
        <taxon>Fungi</taxon>
        <taxon>Dikarya</taxon>
        <taxon>Ascomycota</taxon>
        <taxon>Saccharomycotina</taxon>
        <taxon>Saccharomycetes</taxon>
        <taxon>Phaffomycetales</taxon>
        <taxon>Wickerhamomycetaceae</taxon>
        <taxon>Wickerhamomyces</taxon>
    </lineage>
</organism>